<dbReference type="Pfam" id="PF11181">
    <property type="entry name" value="YflT"/>
    <property type="match status" value="1"/>
</dbReference>
<feature type="domain" description="General stress protein 17M-like" evidence="1">
    <location>
        <begin position="5"/>
        <end position="37"/>
    </location>
</feature>
<dbReference type="InterPro" id="IPR025889">
    <property type="entry name" value="GSP17M-like_dom"/>
</dbReference>
<sequence length="53" mass="6095">MDKRFIAIYDNENEATSAVKNLKEQGYTSDQISVVAKTSINYQLKQRKSARQN</sequence>
<proteinExistence type="predicted"/>
<comment type="caution">
    <text evidence="2">The sequence shown here is derived from an EMBL/GenBank/DDBJ whole genome shotgun (WGS) entry which is preliminary data.</text>
</comment>
<evidence type="ECO:0000313" key="2">
    <source>
        <dbReference type="EMBL" id="MBR8646010.1"/>
    </source>
</evidence>
<organism evidence="2 3">
    <name type="scientific">Peribacillus frigoritolerans</name>
    <dbReference type="NCBI Taxonomy" id="450367"/>
    <lineage>
        <taxon>Bacteria</taxon>
        <taxon>Bacillati</taxon>
        <taxon>Bacillota</taxon>
        <taxon>Bacilli</taxon>
        <taxon>Bacillales</taxon>
        <taxon>Bacillaceae</taxon>
        <taxon>Peribacillus</taxon>
    </lineage>
</organism>
<dbReference type="EMBL" id="JAGTPW010000063">
    <property type="protein sequence ID" value="MBR8646010.1"/>
    <property type="molecule type" value="Genomic_DNA"/>
</dbReference>
<evidence type="ECO:0000259" key="1">
    <source>
        <dbReference type="Pfam" id="PF11181"/>
    </source>
</evidence>
<accession>A0A941FKU0</accession>
<dbReference type="Proteomes" id="UP000680045">
    <property type="component" value="Unassembled WGS sequence"/>
</dbReference>
<protein>
    <submittedName>
        <fullName evidence="2">General stress protein</fullName>
    </submittedName>
</protein>
<name>A0A941FKU0_9BACI</name>
<reference evidence="2" key="1">
    <citation type="submission" date="2021-04" db="EMBL/GenBank/DDBJ databases">
        <title>Whole genome sequencing of Enterococci isolates from hospitalized patients.</title>
        <authorList>
            <person name="Ogoti B.M."/>
            <person name="Onyambu F.G."/>
        </authorList>
    </citation>
    <scope>NUCLEOTIDE SEQUENCE</scope>
    <source>
        <strain evidence="2">242</strain>
    </source>
</reference>
<gene>
    <name evidence="2" type="ORF">KEH51_25105</name>
</gene>
<dbReference type="AlphaFoldDB" id="A0A941FKU0"/>
<evidence type="ECO:0000313" key="3">
    <source>
        <dbReference type="Proteomes" id="UP000680045"/>
    </source>
</evidence>